<dbReference type="GO" id="GO:0008664">
    <property type="term" value="F:RNA 2',3'-cyclic 3'-phosphodiesterase activity"/>
    <property type="evidence" value="ECO:0007669"/>
    <property type="project" value="UniProtKB-EC"/>
</dbReference>
<dbReference type="NCBIfam" id="TIGR02258">
    <property type="entry name" value="2_5_ligase"/>
    <property type="match status" value="1"/>
</dbReference>
<protein>
    <recommendedName>
        <fullName evidence="2">RNA 2',3'-cyclic phosphodiesterase</fullName>
        <shortName evidence="2">RNA 2',3'-CPDase</shortName>
        <ecNumber evidence="2">3.1.4.58</ecNumber>
    </recommendedName>
</protein>
<dbReference type="EMBL" id="WWEN01000002">
    <property type="protein sequence ID" value="MYM54889.1"/>
    <property type="molecule type" value="Genomic_DNA"/>
</dbReference>
<feature type="domain" description="Phosphoesterase HXTX" evidence="3">
    <location>
        <begin position="13"/>
        <end position="84"/>
    </location>
</feature>
<dbReference type="RefSeq" id="WP_160972550.1">
    <property type="nucleotide sequence ID" value="NZ_WWEN01000002.1"/>
</dbReference>
<feature type="short sequence motif" description="HXTX 2" evidence="2">
    <location>
        <begin position="124"/>
        <end position="127"/>
    </location>
</feature>
<dbReference type="Pfam" id="PF02834">
    <property type="entry name" value="LigT_PEase"/>
    <property type="match status" value="1"/>
</dbReference>
<dbReference type="InterPro" id="IPR009097">
    <property type="entry name" value="Cyclic_Pdiesterase"/>
</dbReference>
<reference evidence="4 5" key="1">
    <citation type="submission" date="2020-01" db="EMBL/GenBank/DDBJ databases">
        <authorList>
            <person name="Chen S."/>
        </authorList>
    </citation>
    <scope>NUCLEOTIDE SEQUENCE [LARGE SCALE GENOMIC DNA]</scope>
    <source>
        <strain evidence="4 5">GS-10</strain>
    </source>
</reference>
<evidence type="ECO:0000259" key="3">
    <source>
        <dbReference type="Pfam" id="PF02834"/>
    </source>
</evidence>
<accession>A0A6L8LP23</accession>
<dbReference type="HAMAP" id="MF_01940">
    <property type="entry name" value="RNA_CPDase"/>
    <property type="match status" value="1"/>
</dbReference>
<evidence type="ECO:0000313" key="5">
    <source>
        <dbReference type="Proteomes" id="UP000479043"/>
    </source>
</evidence>
<dbReference type="GO" id="GO:0004113">
    <property type="term" value="F:2',3'-cyclic-nucleotide 3'-phosphodiesterase activity"/>
    <property type="evidence" value="ECO:0007669"/>
    <property type="project" value="InterPro"/>
</dbReference>
<comment type="catalytic activity">
    <reaction evidence="2">
        <text>a 3'-end 2',3'-cyclophospho-ribonucleotide-RNA + H2O = a 3'-end 2'-phospho-ribonucleotide-RNA + H(+)</text>
        <dbReference type="Rhea" id="RHEA:11828"/>
        <dbReference type="Rhea" id="RHEA-COMP:10464"/>
        <dbReference type="Rhea" id="RHEA-COMP:17353"/>
        <dbReference type="ChEBI" id="CHEBI:15377"/>
        <dbReference type="ChEBI" id="CHEBI:15378"/>
        <dbReference type="ChEBI" id="CHEBI:83064"/>
        <dbReference type="ChEBI" id="CHEBI:173113"/>
        <dbReference type="EC" id="3.1.4.58"/>
    </reaction>
</comment>
<dbReference type="Proteomes" id="UP000479043">
    <property type="component" value="Unassembled WGS sequence"/>
</dbReference>
<feature type="active site" description="Proton donor" evidence="2">
    <location>
        <position position="41"/>
    </location>
</feature>
<organism evidence="4 5">
    <name type="scientific">Thalassovita mangrovi</name>
    <dbReference type="NCBI Taxonomy" id="2692236"/>
    <lineage>
        <taxon>Bacteria</taxon>
        <taxon>Pseudomonadati</taxon>
        <taxon>Pseudomonadota</taxon>
        <taxon>Alphaproteobacteria</taxon>
        <taxon>Rhodobacterales</taxon>
        <taxon>Roseobacteraceae</taxon>
        <taxon>Thalassovita</taxon>
    </lineage>
</organism>
<feature type="active site" description="Proton acceptor" evidence="2">
    <location>
        <position position="124"/>
    </location>
</feature>
<dbReference type="InterPro" id="IPR004175">
    <property type="entry name" value="RNA_CPDase"/>
</dbReference>
<name>A0A6L8LP23_9RHOB</name>
<dbReference type="PANTHER" id="PTHR35561:SF1">
    <property type="entry name" value="RNA 2',3'-CYCLIC PHOSPHODIESTERASE"/>
    <property type="match status" value="1"/>
</dbReference>
<dbReference type="Gene3D" id="3.90.1140.10">
    <property type="entry name" value="Cyclic phosphodiesterase"/>
    <property type="match status" value="1"/>
</dbReference>
<gene>
    <name evidence="4" type="primary">thpR</name>
    <name evidence="4" type="ORF">GR167_06215</name>
</gene>
<sequence length="188" mass="21004">MSRGDLRLFVALDLPEPLREDLMDIQDGLGVGREVDEENLHITLAFLAGQNPQVVEPLHDMLWAIQMAPVRLKVTGLELFGGRQPSLMAALFEKVPELAALQEKVAQAARMAGIDLPRQRFKPHATLVRFPRALPYEARQRIAAYMARQGGITLEGGEATSFSLYRSRLREDGPVYEALATYPLTRQP</sequence>
<dbReference type="AlphaFoldDB" id="A0A6L8LP23"/>
<dbReference type="InterPro" id="IPR014051">
    <property type="entry name" value="Phosphoesterase_HXTX"/>
</dbReference>
<dbReference type="EC" id="3.1.4.58" evidence="2"/>
<evidence type="ECO:0000256" key="2">
    <source>
        <dbReference type="HAMAP-Rule" id="MF_01940"/>
    </source>
</evidence>
<keyword evidence="1 2" id="KW-0378">Hydrolase</keyword>
<proteinExistence type="inferred from homology"/>
<keyword evidence="5" id="KW-1185">Reference proteome</keyword>
<feature type="short sequence motif" description="HXTX 1" evidence="2">
    <location>
        <begin position="41"/>
        <end position="44"/>
    </location>
</feature>
<comment type="function">
    <text evidence="2">Hydrolyzes RNA 2',3'-cyclic phosphodiester to an RNA 2'-phosphomonoester.</text>
</comment>
<evidence type="ECO:0000313" key="4">
    <source>
        <dbReference type="EMBL" id="MYM54889.1"/>
    </source>
</evidence>
<comment type="caution">
    <text evidence="4">The sequence shown here is derived from an EMBL/GenBank/DDBJ whole genome shotgun (WGS) entry which is preliminary data.</text>
</comment>
<evidence type="ECO:0000256" key="1">
    <source>
        <dbReference type="ARBA" id="ARBA00022801"/>
    </source>
</evidence>
<dbReference type="PANTHER" id="PTHR35561">
    <property type="entry name" value="RNA 2',3'-CYCLIC PHOSPHODIESTERASE"/>
    <property type="match status" value="1"/>
</dbReference>
<comment type="similarity">
    <text evidence="2">Belongs to the 2H phosphoesterase superfamily. ThpR family.</text>
</comment>
<dbReference type="SUPFAM" id="SSF55144">
    <property type="entry name" value="LigT-like"/>
    <property type="match status" value="1"/>
</dbReference>